<dbReference type="Proteomes" id="UP000765509">
    <property type="component" value="Unassembled WGS sequence"/>
</dbReference>
<evidence type="ECO:0000313" key="2">
    <source>
        <dbReference type="Proteomes" id="UP000765509"/>
    </source>
</evidence>
<dbReference type="AlphaFoldDB" id="A0A9Q3HK32"/>
<feature type="non-terminal residue" evidence="1">
    <location>
        <position position="68"/>
    </location>
</feature>
<dbReference type="EMBL" id="AVOT02020299">
    <property type="protein sequence ID" value="MBW0508391.1"/>
    <property type="molecule type" value="Genomic_DNA"/>
</dbReference>
<gene>
    <name evidence="1" type="ORF">O181_048106</name>
</gene>
<evidence type="ECO:0000313" key="1">
    <source>
        <dbReference type="EMBL" id="MBW0508391.1"/>
    </source>
</evidence>
<organism evidence="1 2">
    <name type="scientific">Austropuccinia psidii MF-1</name>
    <dbReference type="NCBI Taxonomy" id="1389203"/>
    <lineage>
        <taxon>Eukaryota</taxon>
        <taxon>Fungi</taxon>
        <taxon>Dikarya</taxon>
        <taxon>Basidiomycota</taxon>
        <taxon>Pucciniomycotina</taxon>
        <taxon>Pucciniomycetes</taxon>
        <taxon>Pucciniales</taxon>
        <taxon>Sphaerophragmiaceae</taxon>
        <taxon>Austropuccinia</taxon>
    </lineage>
</organism>
<reference evidence="1" key="1">
    <citation type="submission" date="2021-03" db="EMBL/GenBank/DDBJ databases">
        <title>Draft genome sequence of rust myrtle Austropuccinia psidii MF-1, a brazilian biotype.</title>
        <authorList>
            <person name="Quecine M.C."/>
            <person name="Pachon D.M.R."/>
            <person name="Bonatelli M.L."/>
            <person name="Correr F.H."/>
            <person name="Franceschini L.M."/>
            <person name="Leite T.F."/>
            <person name="Margarido G.R.A."/>
            <person name="Almeida C.A."/>
            <person name="Ferrarezi J.A."/>
            <person name="Labate C.A."/>
        </authorList>
    </citation>
    <scope>NUCLEOTIDE SEQUENCE</scope>
    <source>
        <strain evidence="1">MF-1</strain>
    </source>
</reference>
<sequence>MVKEINGQDESMKLFSATAYIGSDSPRNFREAIKVENSTAWRSAMDDELASLAKMKVWDERLEKQANQ</sequence>
<accession>A0A9Q3HK32</accession>
<name>A0A9Q3HK32_9BASI</name>
<comment type="caution">
    <text evidence="1">The sequence shown here is derived from an EMBL/GenBank/DDBJ whole genome shotgun (WGS) entry which is preliminary data.</text>
</comment>
<proteinExistence type="predicted"/>
<protein>
    <submittedName>
        <fullName evidence="1">Uncharacterized protein</fullName>
    </submittedName>
</protein>
<keyword evidence="2" id="KW-1185">Reference proteome</keyword>